<dbReference type="AlphaFoldDB" id="A0A7M1AX71"/>
<dbReference type="InterPro" id="IPR004358">
    <property type="entry name" value="Sig_transdc_His_kin-like_C"/>
</dbReference>
<proteinExistence type="predicted"/>
<keyword evidence="9" id="KW-0067">ATP-binding</keyword>
<evidence type="ECO:0000259" key="11">
    <source>
        <dbReference type="PROSITE" id="PS50109"/>
    </source>
</evidence>
<dbReference type="PANTHER" id="PTHR44936">
    <property type="entry name" value="SENSOR PROTEIN CREC"/>
    <property type="match status" value="1"/>
</dbReference>
<dbReference type="GO" id="GO:0005524">
    <property type="term" value="F:ATP binding"/>
    <property type="evidence" value="ECO:0007669"/>
    <property type="project" value="UniProtKB-KW"/>
</dbReference>
<evidence type="ECO:0000256" key="1">
    <source>
        <dbReference type="ARBA" id="ARBA00000085"/>
    </source>
</evidence>
<feature type="transmembrane region" description="Helical" evidence="10">
    <location>
        <begin position="12"/>
        <end position="30"/>
    </location>
</feature>
<gene>
    <name evidence="12" type="ORF">FJR03_10095</name>
</gene>
<dbReference type="Pfam" id="PF00512">
    <property type="entry name" value="HisKA"/>
    <property type="match status" value="1"/>
</dbReference>
<dbReference type="InterPro" id="IPR036890">
    <property type="entry name" value="HATPase_C_sf"/>
</dbReference>
<dbReference type="GO" id="GO:0000155">
    <property type="term" value="F:phosphorelay sensor kinase activity"/>
    <property type="evidence" value="ECO:0007669"/>
    <property type="project" value="InterPro"/>
</dbReference>
<keyword evidence="13" id="KW-1185">Reference proteome</keyword>
<keyword evidence="10" id="KW-0472">Membrane</keyword>
<dbReference type="Gene3D" id="1.10.287.130">
    <property type="match status" value="1"/>
</dbReference>
<evidence type="ECO:0000256" key="2">
    <source>
        <dbReference type="ARBA" id="ARBA00004651"/>
    </source>
</evidence>
<keyword evidence="10" id="KW-1133">Transmembrane helix</keyword>
<dbReference type="EMBL" id="CP041165">
    <property type="protein sequence ID" value="QOP42067.1"/>
    <property type="molecule type" value="Genomic_DNA"/>
</dbReference>
<accession>A0A7M1AX71</accession>
<name>A0A7M1AX71_9BACT</name>
<dbReference type="InterPro" id="IPR005467">
    <property type="entry name" value="His_kinase_dom"/>
</dbReference>
<keyword evidence="7" id="KW-0547">Nucleotide-binding</keyword>
<dbReference type="CDD" id="cd00082">
    <property type="entry name" value="HisKA"/>
    <property type="match status" value="1"/>
</dbReference>
<evidence type="ECO:0000256" key="10">
    <source>
        <dbReference type="SAM" id="Phobius"/>
    </source>
</evidence>
<evidence type="ECO:0000256" key="9">
    <source>
        <dbReference type="ARBA" id="ARBA00022840"/>
    </source>
</evidence>
<dbReference type="InterPro" id="IPR003594">
    <property type="entry name" value="HATPase_dom"/>
</dbReference>
<comment type="catalytic activity">
    <reaction evidence="1">
        <text>ATP + protein L-histidine = ADP + protein N-phospho-L-histidine.</text>
        <dbReference type="EC" id="2.7.13.3"/>
    </reaction>
</comment>
<protein>
    <recommendedName>
        <fullName evidence="3">histidine kinase</fullName>
        <ecNumber evidence="3">2.7.13.3</ecNumber>
    </recommendedName>
</protein>
<dbReference type="InterPro" id="IPR036097">
    <property type="entry name" value="HisK_dim/P_sf"/>
</dbReference>
<dbReference type="SUPFAM" id="SSF47384">
    <property type="entry name" value="Homodimeric domain of signal transducing histidine kinase"/>
    <property type="match status" value="1"/>
</dbReference>
<dbReference type="Pfam" id="PF02518">
    <property type="entry name" value="HATPase_c"/>
    <property type="match status" value="1"/>
</dbReference>
<dbReference type="InterPro" id="IPR050980">
    <property type="entry name" value="2C_sensor_his_kinase"/>
</dbReference>
<keyword evidence="8 12" id="KW-0418">Kinase</keyword>
<evidence type="ECO:0000313" key="12">
    <source>
        <dbReference type="EMBL" id="QOP42067.1"/>
    </source>
</evidence>
<feature type="domain" description="Histidine kinase" evidence="11">
    <location>
        <begin position="154"/>
        <end position="347"/>
    </location>
</feature>
<evidence type="ECO:0000256" key="7">
    <source>
        <dbReference type="ARBA" id="ARBA00022741"/>
    </source>
</evidence>
<dbReference type="PRINTS" id="PR00344">
    <property type="entry name" value="BCTRLSENSOR"/>
</dbReference>
<dbReference type="RefSeq" id="WP_193113388.1">
    <property type="nucleotide sequence ID" value="NZ_CP041165.1"/>
</dbReference>
<dbReference type="EC" id="2.7.13.3" evidence="3"/>
<reference evidence="12 13" key="1">
    <citation type="submission" date="2019-06" db="EMBL/GenBank/DDBJ databases">
        <title>Sulfurimonas gotlandica sp. nov., a chemoautotrophic and psychrotolerant epsilonproteobacterium isolated from a pelagic redoxcline, and an emended description of the genus Sulfurimonas.</title>
        <authorList>
            <person name="Wang S."/>
            <person name="Jiang L."/>
            <person name="Shao Z."/>
        </authorList>
    </citation>
    <scope>NUCLEOTIDE SEQUENCE [LARGE SCALE GENOMIC DNA]</scope>
    <source>
        <strain evidence="12 13">B2</strain>
    </source>
</reference>
<dbReference type="KEGG" id="smax:FJR03_10095"/>
<dbReference type="InterPro" id="IPR003661">
    <property type="entry name" value="HisK_dim/P_dom"/>
</dbReference>
<dbReference type="PANTHER" id="PTHR44936:SF10">
    <property type="entry name" value="SENSOR PROTEIN RSTB"/>
    <property type="match status" value="1"/>
</dbReference>
<evidence type="ECO:0000256" key="6">
    <source>
        <dbReference type="ARBA" id="ARBA00022679"/>
    </source>
</evidence>
<dbReference type="SMART" id="SM00387">
    <property type="entry name" value="HATPase_c"/>
    <property type="match status" value="1"/>
</dbReference>
<evidence type="ECO:0000256" key="8">
    <source>
        <dbReference type="ARBA" id="ARBA00022777"/>
    </source>
</evidence>
<dbReference type="Proteomes" id="UP000593910">
    <property type="component" value="Chromosome"/>
</dbReference>
<evidence type="ECO:0000256" key="3">
    <source>
        <dbReference type="ARBA" id="ARBA00012438"/>
    </source>
</evidence>
<comment type="subcellular location">
    <subcellularLocation>
        <location evidence="2">Cell membrane</location>
        <topology evidence="2">Multi-pass membrane protein</topology>
    </subcellularLocation>
</comment>
<dbReference type="SUPFAM" id="SSF55874">
    <property type="entry name" value="ATPase domain of HSP90 chaperone/DNA topoisomerase II/histidine kinase"/>
    <property type="match status" value="1"/>
</dbReference>
<evidence type="ECO:0000256" key="4">
    <source>
        <dbReference type="ARBA" id="ARBA00022475"/>
    </source>
</evidence>
<dbReference type="GO" id="GO:0005886">
    <property type="term" value="C:plasma membrane"/>
    <property type="evidence" value="ECO:0007669"/>
    <property type="project" value="UniProtKB-SubCell"/>
</dbReference>
<keyword evidence="6" id="KW-0808">Transferase</keyword>
<keyword evidence="5" id="KW-0597">Phosphoprotein</keyword>
<feature type="transmembrane region" description="Helical" evidence="10">
    <location>
        <begin position="119"/>
        <end position="139"/>
    </location>
</feature>
<dbReference type="PROSITE" id="PS50109">
    <property type="entry name" value="HIS_KIN"/>
    <property type="match status" value="1"/>
</dbReference>
<evidence type="ECO:0000313" key="13">
    <source>
        <dbReference type="Proteomes" id="UP000593910"/>
    </source>
</evidence>
<evidence type="ECO:0000256" key="5">
    <source>
        <dbReference type="ARBA" id="ARBA00022553"/>
    </source>
</evidence>
<organism evidence="12 13">
    <name type="scientific">Sulfurimonas marina</name>
    <dbReference type="NCBI Taxonomy" id="2590551"/>
    <lineage>
        <taxon>Bacteria</taxon>
        <taxon>Pseudomonadati</taxon>
        <taxon>Campylobacterota</taxon>
        <taxon>Epsilonproteobacteria</taxon>
        <taxon>Campylobacterales</taxon>
        <taxon>Sulfurimonadaceae</taxon>
        <taxon>Sulfurimonas</taxon>
    </lineage>
</organism>
<keyword evidence="10" id="KW-0812">Transmembrane</keyword>
<keyword evidence="4" id="KW-1003">Cell membrane</keyword>
<dbReference type="Gene3D" id="3.30.565.10">
    <property type="entry name" value="Histidine kinase-like ATPase, C-terminal domain"/>
    <property type="match status" value="1"/>
</dbReference>
<dbReference type="SMART" id="SM00388">
    <property type="entry name" value="HisKA"/>
    <property type="match status" value="1"/>
</dbReference>
<sequence>MKKVELKALIRSFLLFFLSITTLLGTLFFFEYKKDITALDETILSEMKVCSFNLQCTKYQFDFAPLKEEQLYKLHKEGDKLSSYFLIPGSQKNALKIYLQKSEYEKELETLEKKLLVEFFFVVIIVLLLSLLFAFYTLAPLRDALKLTEEFVKDILHDFNTPLSTLRLNTSMLKSEFGESKKITRIENAVQNILNLQANLRAYLKSHSSQKEVFDLKEVVEERVAMVESNFTTIRFHTTLSPQQLNTHKNSFVRIVDNLLSNAAKYNKENGEVFVSYEKGVLIFKDTGKGIKNPDKIFDRFYKEHERGIGIGLHIVNKLSQELGIEIEIESELNKGSTFRLNLTKLLVNNN</sequence>